<feature type="coiled-coil region" evidence="9">
    <location>
        <begin position="47"/>
        <end position="89"/>
    </location>
</feature>
<dbReference type="SMART" id="SM00937">
    <property type="entry name" value="PCRF"/>
    <property type="match status" value="1"/>
</dbReference>
<evidence type="ECO:0000256" key="9">
    <source>
        <dbReference type="SAM" id="Coils"/>
    </source>
</evidence>
<dbReference type="InterPro" id="IPR005139">
    <property type="entry name" value="PCRF"/>
</dbReference>
<keyword evidence="4 7" id="KW-0488">Methylation</keyword>
<keyword evidence="12" id="KW-1185">Reference proteome</keyword>
<comment type="function">
    <text evidence="1 7">Peptide chain release factor 1 directs the termination of translation in response to the peptide chain termination codons UAG and UAA.</text>
</comment>
<name>A0A1M5QZ03_9BACT</name>
<dbReference type="SUPFAM" id="SSF75620">
    <property type="entry name" value="Release factor"/>
    <property type="match status" value="1"/>
</dbReference>
<dbReference type="PROSITE" id="PS00745">
    <property type="entry name" value="RF_PROK_I"/>
    <property type="match status" value="1"/>
</dbReference>
<evidence type="ECO:0000256" key="4">
    <source>
        <dbReference type="ARBA" id="ARBA00022481"/>
    </source>
</evidence>
<evidence type="ECO:0000256" key="5">
    <source>
        <dbReference type="ARBA" id="ARBA00022490"/>
    </source>
</evidence>
<dbReference type="PANTHER" id="PTHR43804:SF7">
    <property type="entry name" value="LD18447P"/>
    <property type="match status" value="1"/>
</dbReference>
<feature type="modified residue" description="N5-methylglutamine" evidence="7">
    <location>
        <position position="228"/>
    </location>
</feature>
<dbReference type="NCBIfam" id="TIGR00019">
    <property type="entry name" value="prfA"/>
    <property type="match status" value="1"/>
</dbReference>
<sequence>MENLDIVIQIKNWSNEAIKNLEKKLMVPLSPEEIKKYSEEYSKMKEINTLANKYLELEDEIQLWKEEMPENFEIEVEKLEKEKENVMQELISIVIPENEYSGKNVYLEIRAGTGGEEAALFAADLLRMYLRYVEKKGFKAEIIDENKTDLGGYKEVIVRIKGKNVGNYLKYESGVHRVQRVPTTESGGRVHTSTATVAVLPEVSSVDIEINPSEIRIDTYRASGAGGQYVNKTESAVRITHIPTGIVVTCQTERSQLQNKEQAMNVLRARLFKLKLEEQARKISANRKSQIGTGERSEKIRTYNFPQNRVTDHRINYTSYNLQAVLDGELDEFITRLMRIDMLEQLENIIKGGVKNEHKNS</sequence>
<dbReference type="EMBL" id="FQXN01000001">
    <property type="protein sequence ID" value="SHH19374.1"/>
    <property type="molecule type" value="Genomic_DNA"/>
</dbReference>
<proteinExistence type="inferred from homology"/>
<dbReference type="AlphaFoldDB" id="A0A1M5QZ03"/>
<evidence type="ECO:0000256" key="2">
    <source>
        <dbReference type="ARBA" id="ARBA00004496"/>
    </source>
</evidence>
<dbReference type="Gene3D" id="3.30.70.1660">
    <property type="match status" value="1"/>
</dbReference>
<dbReference type="RefSeq" id="WP_073071247.1">
    <property type="nucleotide sequence ID" value="NZ_FQXN01000001.1"/>
</dbReference>
<dbReference type="HAMAP" id="MF_00093">
    <property type="entry name" value="Rel_fac_1"/>
    <property type="match status" value="1"/>
</dbReference>
<dbReference type="InterPro" id="IPR004373">
    <property type="entry name" value="RF-1"/>
</dbReference>
<reference evidence="12" key="1">
    <citation type="submission" date="2016-11" db="EMBL/GenBank/DDBJ databases">
        <authorList>
            <person name="Varghese N."/>
            <person name="Submissions S."/>
        </authorList>
    </citation>
    <scope>NUCLEOTIDE SEQUENCE [LARGE SCALE GENOMIC DNA]</scope>
    <source>
        <strain evidence="12">DSM 15807</strain>
    </source>
</reference>
<dbReference type="InterPro" id="IPR050057">
    <property type="entry name" value="Prokaryotic/Mito_RF"/>
</dbReference>
<keyword evidence="6 7" id="KW-0648">Protein biosynthesis</keyword>
<dbReference type="Pfam" id="PF03462">
    <property type="entry name" value="PCRF"/>
    <property type="match status" value="1"/>
</dbReference>
<evidence type="ECO:0000256" key="1">
    <source>
        <dbReference type="ARBA" id="ARBA00002986"/>
    </source>
</evidence>
<evidence type="ECO:0000256" key="3">
    <source>
        <dbReference type="ARBA" id="ARBA00010835"/>
    </source>
</evidence>
<comment type="subcellular location">
    <subcellularLocation>
        <location evidence="2 7">Cytoplasm</location>
    </subcellularLocation>
</comment>
<accession>A0A1M5QZ03</accession>
<dbReference type="OrthoDB" id="9806673at2"/>
<dbReference type="Proteomes" id="UP000242592">
    <property type="component" value="Unassembled WGS sequence"/>
</dbReference>
<keyword evidence="5 7" id="KW-0963">Cytoplasm</keyword>
<evidence type="ECO:0000256" key="8">
    <source>
        <dbReference type="NCBIfam" id="TIGR00019"/>
    </source>
</evidence>
<dbReference type="GO" id="GO:0005829">
    <property type="term" value="C:cytosol"/>
    <property type="evidence" value="ECO:0007669"/>
    <property type="project" value="UniProtKB-ARBA"/>
</dbReference>
<feature type="domain" description="Prokaryotic-type class I peptide chain release factors" evidence="10">
    <location>
        <begin position="221"/>
        <end position="237"/>
    </location>
</feature>
<dbReference type="InterPro" id="IPR045853">
    <property type="entry name" value="Pep_chain_release_fac_I_sf"/>
</dbReference>
<dbReference type="Gene3D" id="3.30.160.20">
    <property type="match status" value="1"/>
</dbReference>
<dbReference type="FunFam" id="3.30.160.20:FF:000004">
    <property type="entry name" value="Peptide chain release factor 1"/>
    <property type="match status" value="1"/>
</dbReference>
<dbReference type="InterPro" id="IPR000352">
    <property type="entry name" value="Pep_chain_release_fac_I"/>
</dbReference>
<protein>
    <recommendedName>
        <fullName evidence="7 8">Peptide chain release factor 1</fullName>
        <shortName evidence="7">RF-1</shortName>
    </recommendedName>
</protein>
<evidence type="ECO:0000256" key="6">
    <source>
        <dbReference type="ARBA" id="ARBA00022917"/>
    </source>
</evidence>
<gene>
    <name evidence="7" type="primary">prfA</name>
    <name evidence="11" type="ORF">SAMN02745199_0243</name>
</gene>
<dbReference type="NCBIfam" id="NF001859">
    <property type="entry name" value="PRK00591.1"/>
    <property type="match status" value="1"/>
</dbReference>
<dbReference type="Pfam" id="PF00472">
    <property type="entry name" value="RF-1"/>
    <property type="match status" value="1"/>
</dbReference>
<keyword evidence="9" id="KW-0175">Coiled coil</keyword>
<evidence type="ECO:0000256" key="7">
    <source>
        <dbReference type="HAMAP-Rule" id="MF_00093"/>
    </source>
</evidence>
<feature type="coiled-coil region" evidence="9">
    <location>
        <begin position="250"/>
        <end position="277"/>
    </location>
</feature>
<dbReference type="PANTHER" id="PTHR43804">
    <property type="entry name" value="LD18447P"/>
    <property type="match status" value="1"/>
</dbReference>
<dbReference type="FunFam" id="3.30.70.1660:FF:000004">
    <property type="entry name" value="Peptide chain release factor 1"/>
    <property type="match status" value="1"/>
</dbReference>
<dbReference type="FunFam" id="3.30.70.1660:FF:000002">
    <property type="entry name" value="Peptide chain release factor 1"/>
    <property type="match status" value="1"/>
</dbReference>
<evidence type="ECO:0000313" key="11">
    <source>
        <dbReference type="EMBL" id="SHH19374.1"/>
    </source>
</evidence>
<dbReference type="GO" id="GO:0016149">
    <property type="term" value="F:translation release factor activity, codon specific"/>
    <property type="evidence" value="ECO:0007669"/>
    <property type="project" value="UniProtKB-UniRule"/>
</dbReference>
<evidence type="ECO:0000259" key="10">
    <source>
        <dbReference type="PROSITE" id="PS00745"/>
    </source>
</evidence>
<evidence type="ECO:0000313" key="12">
    <source>
        <dbReference type="Proteomes" id="UP000242592"/>
    </source>
</evidence>
<comment type="PTM">
    <text evidence="7">Methylated by PrmC. Methylation increases the termination efficiency of RF1.</text>
</comment>
<organism evidence="11 12">
    <name type="scientific">Thermosipho atlanticus DSM 15807</name>
    <dbReference type="NCBI Taxonomy" id="1123380"/>
    <lineage>
        <taxon>Bacteria</taxon>
        <taxon>Thermotogati</taxon>
        <taxon>Thermotogota</taxon>
        <taxon>Thermotogae</taxon>
        <taxon>Thermotogales</taxon>
        <taxon>Fervidobacteriaceae</taxon>
        <taxon>Thermosipho</taxon>
    </lineage>
</organism>
<dbReference type="STRING" id="1123380.SAMN02745199_0243"/>
<comment type="similarity">
    <text evidence="3 7">Belongs to the prokaryotic/mitochondrial release factor family.</text>
</comment>